<proteinExistence type="predicted"/>
<keyword evidence="2" id="KW-1185">Reference proteome</keyword>
<dbReference type="Gene3D" id="1.50.10.20">
    <property type="match status" value="1"/>
</dbReference>
<protein>
    <recommendedName>
        <fullName evidence="3">Vitellogenin</fullName>
    </recommendedName>
</protein>
<dbReference type="PANTHER" id="PTHR11412">
    <property type="entry name" value="MACROGLOBULIN / COMPLEMENT"/>
    <property type="match status" value="1"/>
</dbReference>
<evidence type="ECO:0000313" key="1">
    <source>
        <dbReference type="EMBL" id="CAG2068260.1"/>
    </source>
</evidence>
<gene>
    <name evidence="1" type="ORF">TPAB3V08_LOCUS15203</name>
</gene>
<organism evidence="1 2">
    <name type="scientific">Timema podura</name>
    <name type="common">Walking stick</name>
    <dbReference type="NCBI Taxonomy" id="61482"/>
    <lineage>
        <taxon>Eukaryota</taxon>
        <taxon>Metazoa</taxon>
        <taxon>Ecdysozoa</taxon>
        <taxon>Arthropoda</taxon>
        <taxon>Hexapoda</taxon>
        <taxon>Insecta</taxon>
        <taxon>Pterygota</taxon>
        <taxon>Neoptera</taxon>
        <taxon>Polyneoptera</taxon>
        <taxon>Phasmatodea</taxon>
        <taxon>Timematodea</taxon>
        <taxon>Timematoidea</taxon>
        <taxon>Timematidae</taxon>
        <taxon>Timema</taxon>
    </lineage>
</organism>
<evidence type="ECO:0008006" key="3">
    <source>
        <dbReference type="Google" id="ProtNLM"/>
    </source>
</evidence>
<dbReference type="EMBL" id="CAJPIN010085429">
    <property type="protein sequence ID" value="CAG2068260.1"/>
    <property type="molecule type" value="Genomic_DNA"/>
</dbReference>
<comment type="caution">
    <text evidence="1">The sequence shown here is derived from an EMBL/GenBank/DDBJ whole genome shotgun (WGS) entry which is preliminary data.</text>
</comment>
<name>A0ABN7PKK5_TIMPD</name>
<sequence length="156" mass="17696">MCAVHSYLCDYSKFSVVTMGDMVTKLLDTAMAMQALIQYTQRARIRDVSSLSVTVEATALAGKTKTLYVNDKNRALLQTLEIPEAWGTVKVQAKGAGYAILQMTVQYNVDIVKFQTQPPVRSFDLRTRADFHGRNQSHITYISCQRYRQSMKNNLF</sequence>
<accession>A0ABN7PKK5</accession>
<evidence type="ECO:0000313" key="2">
    <source>
        <dbReference type="Proteomes" id="UP001153148"/>
    </source>
</evidence>
<dbReference type="Proteomes" id="UP001153148">
    <property type="component" value="Unassembled WGS sequence"/>
</dbReference>
<dbReference type="InterPro" id="IPR050473">
    <property type="entry name" value="A2M/Complement_sys"/>
</dbReference>
<feature type="non-terminal residue" evidence="1">
    <location>
        <position position="156"/>
    </location>
</feature>
<dbReference type="PANTHER" id="PTHR11412:SF172">
    <property type="entry name" value="LD23292P"/>
    <property type="match status" value="1"/>
</dbReference>
<reference evidence="1" key="1">
    <citation type="submission" date="2021-03" db="EMBL/GenBank/DDBJ databases">
        <authorList>
            <person name="Tran Van P."/>
        </authorList>
    </citation>
    <scope>NUCLEOTIDE SEQUENCE</scope>
</reference>
<dbReference type="Gene3D" id="2.60.120.1540">
    <property type="match status" value="1"/>
</dbReference>